<dbReference type="Proteomes" id="UP000887116">
    <property type="component" value="Unassembled WGS sequence"/>
</dbReference>
<accession>A0A8X6LAL1</accession>
<evidence type="ECO:0000313" key="3">
    <source>
        <dbReference type="Proteomes" id="UP000887116"/>
    </source>
</evidence>
<dbReference type="AlphaFoldDB" id="A0A8X6LAL1"/>
<proteinExistence type="predicted"/>
<gene>
    <name evidence="2" type="ORF">TNCT_383751</name>
</gene>
<keyword evidence="1" id="KW-0812">Transmembrane</keyword>
<organism evidence="2 3">
    <name type="scientific">Trichonephila clavata</name>
    <name type="common">Joro spider</name>
    <name type="synonym">Nephila clavata</name>
    <dbReference type="NCBI Taxonomy" id="2740835"/>
    <lineage>
        <taxon>Eukaryota</taxon>
        <taxon>Metazoa</taxon>
        <taxon>Ecdysozoa</taxon>
        <taxon>Arthropoda</taxon>
        <taxon>Chelicerata</taxon>
        <taxon>Arachnida</taxon>
        <taxon>Araneae</taxon>
        <taxon>Araneomorphae</taxon>
        <taxon>Entelegynae</taxon>
        <taxon>Araneoidea</taxon>
        <taxon>Nephilidae</taxon>
        <taxon>Trichonephila</taxon>
    </lineage>
</organism>
<evidence type="ECO:0000256" key="1">
    <source>
        <dbReference type="SAM" id="Phobius"/>
    </source>
</evidence>
<feature type="transmembrane region" description="Helical" evidence="1">
    <location>
        <begin position="7"/>
        <end position="26"/>
    </location>
</feature>
<keyword evidence="1" id="KW-1133">Transmembrane helix</keyword>
<sequence>MGSCKNVAVAYQIALMTTVISIYPYYSGILEILMNLSIPASYTNRMLAQNTVTTSNGPLLFSYHNIASNSLSASHLMVNEAMIKCFQTCTVDEA</sequence>
<protein>
    <submittedName>
        <fullName evidence="2">Uncharacterized protein</fullName>
    </submittedName>
</protein>
<dbReference type="EMBL" id="BMAO01015725">
    <property type="protein sequence ID" value="GFR03761.1"/>
    <property type="molecule type" value="Genomic_DNA"/>
</dbReference>
<evidence type="ECO:0000313" key="2">
    <source>
        <dbReference type="EMBL" id="GFR03761.1"/>
    </source>
</evidence>
<reference evidence="2" key="1">
    <citation type="submission" date="2020-07" db="EMBL/GenBank/DDBJ databases">
        <title>Multicomponent nature underlies the extraordinary mechanical properties of spider dragline silk.</title>
        <authorList>
            <person name="Kono N."/>
            <person name="Nakamura H."/>
            <person name="Mori M."/>
            <person name="Yoshida Y."/>
            <person name="Ohtoshi R."/>
            <person name="Malay A.D."/>
            <person name="Moran D.A.P."/>
            <person name="Tomita M."/>
            <person name="Numata K."/>
            <person name="Arakawa K."/>
        </authorList>
    </citation>
    <scope>NUCLEOTIDE SEQUENCE</scope>
</reference>
<keyword evidence="3" id="KW-1185">Reference proteome</keyword>
<name>A0A8X6LAL1_TRICU</name>
<comment type="caution">
    <text evidence="2">The sequence shown here is derived from an EMBL/GenBank/DDBJ whole genome shotgun (WGS) entry which is preliminary data.</text>
</comment>
<keyword evidence="1" id="KW-0472">Membrane</keyword>